<feature type="compositionally biased region" description="Acidic residues" evidence="6">
    <location>
        <begin position="83"/>
        <end position="92"/>
    </location>
</feature>
<dbReference type="EMBL" id="BPLR01008272">
    <property type="protein sequence ID" value="GIY23436.1"/>
    <property type="molecule type" value="Genomic_DNA"/>
</dbReference>
<evidence type="ECO:0000313" key="9">
    <source>
        <dbReference type="Proteomes" id="UP001054945"/>
    </source>
</evidence>
<evidence type="ECO:0000259" key="7">
    <source>
        <dbReference type="SMART" id="SM00249"/>
    </source>
</evidence>
<dbReference type="InterPro" id="IPR013083">
    <property type="entry name" value="Znf_RING/FYVE/PHD"/>
</dbReference>
<dbReference type="InterPro" id="IPR037869">
    <property type="entry name" value="Spp1/CFP1"/>
</dbReference>
<dbReference type="GO" id="GO:0048188">
    <property type="term" value="C:Set1C/COMPASS complex"/>
    <property type="evidence" value="ECO:0007669"/>
    <property type="project" value="InterPro"/>
</dbReference>
<keyword evidence="4" id="KW-0862">Zinc</keyword>
<protein>
    <submittedName>
        <fullName evidence="8">PHD finger protein 3</fullName>
    </submittedName>
</protein>
<evidence type="ECO:0000313" key="8">
    <source>
        <dbReference type="EMBL" id="GIY23436.1"/>
    </source>
</evidence>
<dbReference type="PANTHER" id="PTHR46174:SF1">
    <property type="entry name" value="CXXC-TYPE ZINC FINGER PROTEIN 1"/>
    <property type="match status" value="1"/>
</dbReference>
<evidence type="ECO:0000256" key="5">
    <source>
        <dbReference type="ARBA" id="ARBA00023242"/>
    </source>
</evidence>
<dbReference type="InterPro" id="IPR011011">
    <property type="entry name" value="Znf_FYVE_PHD"/>
</dbReference>
<reference evidence="8 9" key="1">
    <citation type="submission" date="2021-06" db="EMBL/GenBank/DDBJ databases">
        <title>Caerostris extrusa draft genome.</title>
        <authorList>
            <person name="Kono N."/>
            <person name="Arakawa K."/>
        </authorList>
    </citation>
    <scope>NUCLEOTIDE SEQUENCE [LARGE SCALE GENOMIC DNA]</scope>
</reference>
<dbReference type="Gene3D" id="3.30.40.10">
    <property type="entry name" value="Zinc/RING finger domain, C3HC4 (zinc finger)"/>
    <property type="match status" value="1"/>
</dbReference>
<feature type="domain" description="Zinc finger PHD-type" evidence="7">
    <location>
        <begin position="99"/>
        <end position="137"/>
    </location>
</feature>
<accession>A0AAV4RRI2</accession>
<dbReference type="GO" id="GO:0045893">
    <property type="term" value="P:positive regulation of DNA-templated transcription"/>
    <property type="evidence" value="ECO:0007669"/>
    <property type="project" value="TreeGrafter"/>
</dbReference>
<dbReference type="Pfam" id="PF00628">
    <property type="entry name" value="PHD"/>
    <property type="match status" value="1"/>
</dbReference>
<dbReference type="SMART" id="SM00249">
    <property type="entry name" value="PHD"/>
    <property type="match status" value="1"/>
</dbReference>
<keyword evidence="5" id="KW-0539">Nucleus</keyword>
<keyword evidence="2" id="KW-0479">Metal-binding</keyword>
<organism evidence="8 9">
    <name type="scientific">Caerostris extrusa</name>
    <name type="common">Bark spider</name>
    <name type="synonym">Caerostris bankana</name>
    <dbReference type="NCBI Taxonomy" id="172846"/>
    <lineage>
        <taxon>Eukaryota</taxon>
        <taxon>Metazoa</taxon>
        <taxon>Ecdysozoa</taxon>
        <taxon>Arthropoda</taxon>
        <taxon>Chelicerata</taxon>
        <taxon>Arachnida</taxon>
        <taxon>Araneae</taxon>
        <taxon>Araneomorphae</taxon>
        <taxon>Entelegynae</taxon>
        <taxon>Araneoidea</taxon>
        <taxon>Araneidae</taxon>
        <taxon>Caerostris</taxon>
    </lineage>
</organism>
<dbReference type="CDD" id="cd15552">
    <property type="entry name" value="PHD_PHF3_like"/>
    <property type="match status" value="1"/>
</dbReference>
<keyword evidence="3" id="KW-0863">Zinc-finger</keyword>
<evidence type="ECO:0000256" key="4">
    <source>
        <dbReference type="ARBA" id="ARBA00022833"/>
    </source>
</evidence>
<gene>
    <name evidence="8" type="primary">PHF3_1</name>
    <name evidence="8" type="ORF">CEXT_532061</name>
</gene>
<proteinExistence type="predicted"/>
<evidence type="ECO:0000256" key="1">
    <source>
        <dbReference type="ARBA" id="ARBA00004123"/>
    </source>
</evidence>
<evidence type="ECO:0000256" key="3">
    <source>
        <dbReference type="ARBA" id="ARBA00022771"/>
    </source>
</evidence>
<comment type="subcellular location">
    <subcellularLocation>
        <location evidence="1">Nucleus</location>
    </subcellularLocation>
</comment>
<dbReference type="InterPro" id="IPR001965">
    <property type="entry name" value="Znf_PHD"/>
</dbReference>
<feature type="region of interest" description="Disordered" evidence="6">
    <location>
        <begin position="71"/>
        <end position="92"/>
    </location>
</feature>
<dbReference type="SUPFAM" id="SSF57903">
    <property type="entry name" value="FYVE/PHD zinc finger"/>
    <property type="match status" value="1"/>
</dbReference>
<dbReference type="Proteomes" id="UP001054945">
    <property type="component" value="Unassembled WGS sequence"/>
</dbReference>
<dbReference type="GO" id="GO:0008270">
    <property type="term" value="F:zinc ion binding"/>
    <property type="evidence" value="ECO:0007669"/>
    <property type="project" value="UniProtKB-KW"/>
</dbReference>
<evidence type="ECO:0000256" key="2">
    <source>
        <dbReference type="ARBA" id="ARBA00022723"/>
    </source>
</evidence>
<dbReference type="PANTHER" id="PTHR46174">
    <property type="entry name" value="CXXC-TYPE ZINC FINGER PROTEIN 1"/>
    <property type="match status" value="1"/>
</dbReference>
<sequence>MQSYTFRGWLEVGKVPPTFQKHTYEGRDLSMEDGIPPTLIGDPEQSRFAVVLGSASFIGSVAMNVNKKNAKGKKTSIKIKDENDTDPDFREEDDPEKLWCVCRKPHNSRFMIQCDKCKDWFHGSCVGVTKQYGRQEKEKERMELS</sequence>
<name>A0AAV4RRI2_CAEEX</name>
<dbReference type="AlphaFoldDB" id="A0AAV4RRI2"/>
<evidence type="ECO:0000256" key="6">
    <source>
        <dbReference type="SAM" id="MobiDB-lite"/>
    </source>
</evidence>
<dbReference type="InterPro" id="IPR019787">
    <property type="entry name" value="Znf_PHD-finger"/>
</dbReference>
<comment type="caution">
    <text evidence="8">The sequence shown here is derived from an EMBL/GenBank/DDBJ whole genome shotgun (WGS) entry which is preliminary data.</text>
</comment>
<keyword evidence="9" id="KW-1185">Reference proteome</keyword>